<sequence length="57" mass="6948">MDFWQYQTILHARLPRIHCRHCDKIATVKVNWAREHASFSWLFEAHVMALRRCLLQL</sequence>
<organism evidence="1 2">
    <name type="scientific">Paenibacillus ehimensis</name>
    <dbReference type="NCBI Taxonomy" id="79264"/>
    <lineage>
        <taxon>Bacteria</taxon>
        <taxon>Bacillati</taxon>
        <taxon>Bacillota</taxon>
        <taxon>Bacilli</taxon>
        <taxon>Bacillales</taxon>
        <taxon>Paenibacillaceae</taxon>
        <taxon>Paenibacillus</taxon>
    </lineage>
</organism>
<accession>A0ABT8V5Y1</accession>
<proteinExistence type="predicted"/>
<evidence type="ECO:0008006" key="3">
    <source>
        <dbReference type="Google" id="ProtNLM"/>
    </source>
</evidence>
<reference evidence="1" key="1">
    <citation type="submission" date="2023-07" db="EMBL/GenBank/DDBJ databases">
        <authorList>
            <person name="Aktuganov G."/>
            <person name="Boyko T."/>
            <person name="Delegan Y."/>
            <person name="Galimzianova N."/>
            <person name="Gilvanova E."/>
            <person name="Korobov V."/>
            <person name="Kuzmina L."/>
            <person name="Melentiev A."/>
            <person name="Milman P."/>
            <person name="Ryabova A."/>
            <person name="Stupak E."/>
            <person name="Yasakov T."/>
            <person name="Zharikova N."/>
            <person name="Zhurenko E."/>
        </authorList>
    </citation>
    <scope>NUCLEOTIDE SEQUENCE</scope>
    <source>
        <strain evidence="1">IB-739</strain>
    </source>
</reference>
<gene>
    <name evidence="1" type="ORF">Q3C12_00140</name>
</gene>
<protein>
    <recommendedName>
        <fullName evidence="3">Transposase</fullName>
    </recommendedName>
</protein>
<name>A0ABT8V5Y1_9BACL</name>
<dbReference type="Proteomes" id="UP001168883">
    <property type="component" value="Unassembled WGS sequence"/>
</dbReference>
<keyword evidence="2" id="KW-1185">Reference proteome</keyword>
<evidence type="ECO:0000313" key="2">
    <source>
        <dbReference type="Proteomes" id="UP001168883"/>
    </source>
</evidence>
<comment type="caution">
    <text evidence="1">The sequence shown here is derived from an EMBL/GenBank/DDBJ whole genome shotgun (WGS) entry which is preliminary data.</text>
</comment>
<dbReference type="EMBL" id="JAUMKJ010000001">
    <property type="protein sequence ID" value="MDO3675395.1"/>
    <property type="molecule type" value="Genomic_DNA"/>
</dbReference>
<evidence type="ECO:0000313" key="1">
    <source>
        <dbReference type="EMBL" id="MDO3675395.1"/>
    </source>
</evidence>